<evidence type="ECO:0000259" key="1">
    <source>
        <dbReference type="Pfam" id="PF05378"/>
    </source>
</evidence>
<comment type="caution">
    <text evidence="2">The sequence shown here is derived from an EMBL/GenBank/DDBJ whole genome shotgun (WGS) entry which is preliminary data.</text>
</comment>
<sequence length="207" mass="22757">MAVPHACSGTYMSDTVEPTVVNDDNAALDTTSPTRGSRLGILKPSWTTNAVLEGEGASAGIIVTQGHKDVLALRRSQIPGHLGAWINFDPPESPIHQESTITCIPRLSVDGVTVTPVDEGDLRKNLVEFKSQKLSVITVSLVNSYSNKSHEKEVARIVQEELGTEVEVVYSSNASHPRRMRWSSWRLRVTLRAYRSCSPKTPLQYGF</sequence>
<dbReference type="GO" id="GO:0005829">
    <property type="term" value="C:cytosol"/>
    <property type="evidence" value="ECO:0007669"/>
    <property type="project" value="TreeGrafter"/>
</dbReference>
<dbReference type="STRING" id="1182545.A0A072PDU6"/>
<dbReference type="PANTHER" id="PTHR11365">
    <property type="entry name" value="5-OXOPROLINASE RELATED"/>
    <property type="match status" value="1"/>
</dbReference>
<dbReference type="OrthoDB" id="5404895at2759"/>
<dbReference type="HOGENOM" id="CLU_1326378_0_0_1"/>
<dbReference type="GeneID" id="25280311"/>
<keyword evidence="3" id="KW-1185">Reference proteome</keyword>
<protein>
    <recommendedName>
        <fullName evidence="1">Hydantoinase/oxoprolinase N-terminal domain-containing protein</fullName>
    </recommendedName>
</protein>
<feature type="domain" description="Hydantoinase/oxoprolinase N-terminal" evidence="1">
    <location>
        <begin position="47"/>
        <end position="161"/>
    </location>
</feature>
<organism evidence="2 3">
    <name type="scientific">Exophiala aquamarina CBS 119918</name>
    <dbReference type="NCBI Taxonomy" id="1182545"/>
    <lineage>
        <taxon>Eukaryota</taxon>
        <taxon>Fungi</taxon>
        <taxon>Dikarya</taxon>
        <taxon>Ascomycota</taxon>
        <taxon>Pezizomycotina</taxon>
        <taxon>Eurotiomycetes</taxon>
        <taxon>Chaetothyriomycetidae</taxon>
        <taxon>Chaetothyriales</taxon>
        <taxon>Herpotrichiellaceae</taxon>
        <taxon>Exophiala</taxon>
    </lineage>
</organism>
<dbReference type="Pfam" id="PF05378">
    <property type="entry name" value="Hydant_A_N"/>
    <property type="match status" value="1"/>
</dbReference>
<dbReference type="AlphaFoldDB" id="A0A072PDU6"/>
<dbReference type="EMBL" id="AMGV01000004">
    <property type="protein sequence ID" value="KEF57468.1"/>
    <property type="molecule type" value="Genomic_DNA"/>
</dbReference>
<accession>A0A072PDU6</accession>
<name>A0A072PDU6_9EURO</name>
<dbReference type="PANTHER" id="PTHR11365:SF23">
    <property type="entry name" value="HYPOTHETICAL 5-OXOPROLINASE (EUROFUNG)-RELATED"/>
    <property type="match status" value="1"/>
</dbReference>
<evidence type="ECO:0000313" key="2">
    <source>
        <dbReference type="EMBL" id="KEF57468.1"/>
    </source>
</evidence>
<gene>
    <name evidence="2" type="ORF">A1O9_05385</name>
</gene>
<reference evidence="2 3" key="1">
    <citation type="submission" date="2013-03" db="EMBL/GenBank/DDBJ databases">
        <title>The Genome Sequence of Exophiala aquamarina CBS 119918.</title>
        <authorList>
            <consortium name="The Broad Institute Genomics Platform"/>
            <person name="Cuomo C."/>
            <person name="de Hoog S."/>
            <person name="Gorbushina A."/>
            <person name="Walker B."/>
            <person name="Young S.K."/>
            <person name="Zeng Q."/>
            <person name="Gargeya S."/>
            <person name="Fitzgerald M."/>
            <person name="Haas B."/>
            <person name="Abouelleil A."/>
            <person name="Allen A.W."/>
            <person name="Alvarado L."/>
            <person name="Arachchi H.M."/>
            <person name="Berlin A.M."/>
            <person name="Chapman S.B."/>
            <person name="Gainer-Dewar J."/>
            <person name="Goldberg J."/>
            <person name="Griggs A."/>
            <person name="Gujja S."/>
            <person name="Hansen M."/>
            <person name="Howarth C."/>
            <person name="Imamovic A."/>
            <person name="Ireland A."/>
            <person name="Larimer J."/>
            <person name="McCowan C."/>
            <person name="Murphy C."/>
            <person name="Pearson M."/>
            <person name="Poon T.W."/>
            <person name="Priest M."/>
            <person name="Roberts A."/>
            <person name="Saif S."/>
            <person name="Shea T."/>
            <person name="Sisk P."/>
            <person name="Sykes S."/>
            <person name="Wortman J."/>
            <person name="Nusbaum C."/>
            <person name="Birren B."/>
        </authorList>
    </citation>
    <scope>NUCLEOTIDE SEQUENCE [LARGE SCALE GENOMIC DNA]</scope>
    <source>
        <strain evidence="2 3">CBS 119918</strain>
    </source>
</reference>
<dbReference type="GO" id="GO:0017168">
    <property type="term" value="F:5-oxoprolinase (ATP-hydrolyzing) activity"/>
    <property type="evidence" value="ECO:0007669"/>
    <property type="project" value="TreeGrafter"/>
</dbReference>
<proteinExistence type="predicted"/>
<evidence type="ECO:0000313" key="3">
    <source>
        <dbReference type="Proteomes" id="UP000027920"/>
    </source>
</evidence>
<dbReference type="GO" id="GO:0006749">
    <property type="term" value="P:glutathione metabolic process"/>
    <property type="evidence" value="ECO:0007669"/>
    <property type="project" value="TreeGrafter"/>
</dbReference>
<dbReference type="VEuPathDB" id="FungiDB:A1O9_05385"/>
<dbReference type="InterPro" id="IPR045079">
    <property type="entry name" value="Oxoprolinase-like"/>
</dbReference>
<dbReference type="RefSeq" id="XP_013260058.1">
    <property type="nucleotide sequence ID" value="XM_013404604.1"/>
</dbReference>
<dbReference type="Proteomes" id="UP000027920">
    <property type="component" value="Unassembled WGS sequence"/>
</dbReference>
<dbReference type="InterPro" id="IPR008040">
    <property type="entry name" value="Hydant_A_N"/>
</dbReference>